<evidence type="ECO:0000313" key="4">
    <source>
        <dbReference type="Proteomes" id="UP001334084"/>
    </source>
</evidence>
<reference evidence="3" key="1">
    <citation type="journal article" date="2024" name="BMC Genomics">
        <title>Functional annotation of a divergent genome using sequence and structure-based similarity.</title>
        <authorList>
            <person name="Svedberg D."/>
            <person name="Winiger R.R."/>
            <person name="Berg A."/>
            <person name="Sharma H."/>
            <person name="Tellgren-Roth C."/>
            <person name="Debrunner-Vossbrinck B.A."/>
            <person name="Vossbrinck C.R."/>
            <person name="Barandun J."/>
        </authorList>
    </citation>
    <scope>NUCLEOTIDE SEQUENCE</scope>
    <source>
        <strain evidence="3">Illinois isolate</strain>
    </source>
</reference>
<keyword evidence="4" id="KW-1185">Reference proteome</keyword>
<sequence length="191" mass="22068">MHLLLFIFSISSKVLLNVQKDKETQIDYLLTDDHSDLTVSLTNLNPKNEIRFDMKKDSRLLGHDINSLSILDKEFRKTYTDKGLYTLVIYNLGDEDSLVSLQSTYNKVLGNEDKDVKALKTLFNEIEGRLSRLYDLYLRLKTIQENNIREAQRIIRGLYVMLIIPVVYILVGLAKIKAVKMMFAPKKGIKP</sequence>
<dbReference type="AlphaFoldDB" id="A0AAX4JBJ8"/>
<name>A0AAX4JBJ8_9MICR</name>
<dbReference type="Proteomes" id="UP001334084">
    <property type="component" value="Chromosome 4"/>
</dbReference>
<evidence type="ECO:0000256" key="2">
    <source>
        <dbReference type="SAM" id="SignalP"/>
    </source>
</evidence>
<evidence type="ECO:0000313" key="3">
    <source>
        <dbReference type="EMBL" id="WUR03344.1"/>
    </source>
</evidence>
<organism evidence="3 4">
    <name type="scientific">Vairimorpha necatrix</name>
    <dbReference type="NCBI Taxonomy" id="6039"/>
    <lineage>
        <taxon>Eukaryota</taxon>
        <taxon>Fungi</taxon>
        <taxon>Fungi incertae sedis</taxon>
        <taxon>Microsporidia</taxon>
        <taxon>Nosematidae</taxon>
        <taxon>Vairimorpha</taxon>
    </lineage>
</organism>
<feature type="transmembrane region" description="Helical" evidence="1">
    <location>
        <begin position="157"/>
        <end position="176"/>
    </location>
</feature>
<proteinExistence type="predicted"/>
<keyword evidence="2" id="KW-0732">Signal</keyword>
<feature type="chain" id="PRO_5044027911" evidence="2">
    <location>
        <begin position="17"/>
        <end position="191"/>
    </location>
</feature>
<keyword evidence="1 3" id="KW-0812">Transmembrane</keyword>
<evidence type="ECO:0000256" key="1">
    <source>
        <dbReference type="SAM" id="Phobius"/>
    </source>
</evidence>
<dbReference type="EMBL" id="CP142729">
    <property type="protein sequence ID" value="WUR03344.1"/>
    <property type="molecule type" value="Genomic_DNA"/>
</dbReference>
<feature type="signal peptide" evidence="2">
    <location>
        <begin position="1"/>
        <end position="16"/>
    </location>
</feature>
<dbReference type="GeneID" id="90541157"/>
<gene>
    <name evidence="3" type="ORF">VNE69_04167</name>
</gene>
<accession>A0AAX4JBJ8</accession>
<protein>
    <submittedName>
        <fullName evidence="3">Transmembrane EMP24 domain-containing protein</fullName>
    </submittedName>
</protein>
<dbReference type="RefSeq" id="XP_065329489.1">
    <property type="nucleotide sequence ID" value="XM_065473417.1"/>
</dbReference>
<keyword evidence="1" id="KW-0472">Membrane</keyword>
<keyword evidence="1" id="KW-1133">Transmembrane helix</keyword>
<dbReference type="KEGG" id="vnx:VNE69_04167"/>